<evidence type="ECO:0000313" key="2">
    <source>
        <dbReference type="RefSeq" id="XP_018806014.1"/>
    </source>
</evidence>
<dbReference type="Proteomes" id="UP000235220">
    <property type="component" value="Chromosome 13"/>
</dbReference>
<accession>A0A2I4DFT5</accession>
<name>A0A2I4DFT5_JUGRE</name>
<dbReference type="STRING" id="51240.A0A2I4DFT5"/>
<protein>
    <submittedName>
        <fullName evidence="2">Uncharacterized protein LOC108979734 isoform X1</fullName>
    </submittedName>
</protein>
<evidence type="ECO:0000313" key="1">
    <source>
        <dbReference type="Proteomes" id="UP000235220"/>
    </source>
</evidence>
<dbReference type="GeneID" id="108979734"/>
<dbReference type="InterPro" id="IPR048297">
    <property type="entry name" value="DUF936_dom_pln"/>
</dbReference>
<dbReference type="PANTHER" id="PTHR31928:SF12">
    <property type="entry name" value="DUF3741 DOMAIN-CONTAINING PROTEIN"/>
    <property type="match status" value="1"/>
</dbReference>
<proteinExistence type="predicted"/>
<organism evidence="1 2">
    <name type="scientific">Juglans regia</name>
    <name type="common">English walnut</name>
    <dbReference type="NCBI Taxonomy" id="51240"/>
    <lineage>
        <taxon>Eukaryota</taxon>
        <taxon>Viridiplantae</taxon>
        <taxon>Streptophyta</taxon>
        <taxon>Embryophyta</taxon>
        <taxon>Tracheophyta</taxon>
        <taxon>Spermatophyta</taxon>
        <taxon>Magnoliopsida</taxon>
        <taxon>eudicotyledons</taxon>
        <taxon>Gunneridae</taxon>
        <taxon>Pentapetalae</taxon>
        <taxon>rosids</taxon>
        <taxon>fabids</taxon>
        <taxon>Fagales</taxon>
        <taxon>Juglandaceae</taxon>
        <taxon>Juglans</taxon>
    </lineage>
</organism>
<dbReference type="PANTHER" id="PTHR31928">
    <property type="entry name" value="EXPRESSED PROTEIN"/>
    <property type="match status" value="1"/>
</dbReference>
<keyword evidence="1" id="KW-1185">Reference proteome</keyword>
<dbReference type="Gramene" id="Jr13_01930_p1">
    <property type="protein sequence ID" value="cds.Jr13_01930_p1"/>
    <property type="gene ID" value="Jr13_01930"/>
</dbReference>
<dbReference type="InterPro" id="IPR049172">
    <property type="entry name" value="DUF6857_pln"/>
</dbReference>
<dbReference type="KEGG" id="jre:108979734"/>
<dbReference type="RefSeq" id="XP_018806014.1">
    <property type="nucleotide sequence ID" value="XM_018950469.2"/>
</dbReference>
<reference evidence="2" key="1">
    <citation type="submission" date="2025-08" db="UniProtKB">
        <authorList>
            <consortium name="RefSeq"/>
        </authorList>
    </citation>
    <scope>IDENTIFICATION</scope>
    <source>
        <tissue evidence="2">Leaves</tissue>
    </source>
</reference>
<dbReference type="Pfam" id="PF21647">
    <property type="entry name" value="DUF6857"/>
    <property type="match status" value="1"/>
</dbReference>
<dbReference type="InterPro" id="IPR010341">
    <property type="entry name" value="DUF936_pln"/>
</dbReference>
<dbReference type="Pfam" id="PF06075">
    <property type="entry name" value="DUF936"/>
    <property type="match status" value="1"/>
</dbReference>
<gene>
    <name evidence="2" type="primary">LOC108979734</name>
</gene>
<sequence length="651" mass="72772">MIVKKSIIFTTTVPNRVKKVLGSFVSLFFFFRIFKEMANLISGVLVKLLEEMAVDEKVPEDCKPVMLQIRSIIPILAEDDIWPNQGFYLKVSDASHSMYVSLPHENDDMVLCNKLRLGQLIYVEKLEGAYPVPMLKGVKLVPGRRSCIGNPKDLVAIENLANVSRASDSLFSMEMDKKPQERFRSQRFSRVRSNEDPHRQARRSRTFDIVSESSDVMKSYRKISSGSVDKDSDTESTISSSSSVTAFKRRSWNGGDISDSQIIKHGRKPTGRSRSVRVSPVFCAGYDSLDDNSSPKSRRKDIGIDMKSVKSSNKCRIPMSAKCCESLDPAVVFSLVDDKKLTETTILWSSLPSTLVKLGKEVLRHRDVALLAAVEALQEAAAGERLLKCLRTYSELQAAKGADRQPLVDNFFSLQDDLGHTQQIIELYANSNLLRAKDSNPKGPGSIRECLKLALDRKKNATTWIRAALVSDLTLFSATGIPKRTTNVGKKTSITYGSKTKGTCMARKHVNSGEIQVGLAAETNSSPQWFKGSALHAAVDLKNSLHDECRRWFLAFVEDYLDEVKEKTISMESDSQVAEMMCQIKRVSDWLDVMVSEKAKSLKMRSKDGAPVEDSELEAFGRVRDKIYMVLLKHVERTCHGLENMNAIAEG</sequence>
<dbReference type="AlphaFoldDB" id="A0A2I4DFT5"/>
<dbReference type="OrthoDB" id="773154at2759"/>